<feature type="transmembrane region" description="Helical" evidence="11">
    <location>
        <begin position="615"/>
        <end position="634"/>
    </location>
</feature>
<feature type="transmembrane region" description="Helical" evidence="11">
    <location>
        <begin position="466"/>
        <end position="491"/>
    </location>
</feature>
<evidence type="ECO:0000256" key="10">
    <source>
        <dbReference type="RuleBase" id="RU000320"/>
    </source>
</evidence>
<evidence type="ECO:0000259" key="13">
    <source>
        <dbReference type="Pfam" id="PF00662"/>
    </source>
</evidence>
<evidence type="ECO:0000313" key="17">
    <source>
        <dbReference type="EMBL" id="MEN3931443.1"/>
    </source>
</evidence>
<keyword evidence="8" id="KW-0406">Ion transport</keyword>
<feature type="transmembrane region" description="Helical" evidence="11">
    <location>
        <begin position="665"/>
        <end position="686"/>
    </location>
</feature>
<dbReference type="InterPro" id="IPR007182">
    <property type="entry name" value="MnhB"/>
</dbReference>
<dbReference type="InterPro" id="IPR046806">
    <property type="entry name" value="MrpA_C/MbhE"/>
</dbReference>
<feature type="transmembrane region" description="Helical" evidence="11">
    <location>
        <begin position="641"/>
        <end position="659"/>
    </location>
</feature>
<keyword evidence="6" id="KW-0375">Hydrogen ion transport</keyword>
<keyword evidence="4" id="KW-1003">Cell membrane</keyword>
<feature type="transmembrane region" description="Helical" evidence="11">
    <location>
        <begin position="374"/>
        <end position="397"/>
    </location>
</feature>
<comment type="caution">
    <text evidence="17">The sequence shown here is derived from an EMBL/GenBank/DDBJ whole genome shotgun (WGS) entry which is preliminary data.</text>
</comment>
<dbReference type="Pfam" id="PF00361">
    <property type="entry name" value="Proton_antipo_M"/>
    <property type="match status" value="1"/>
</dbReference>
<evidence type="ECO:0000256" key="2">
    <source>
        <dbReference type="ARBA" id="ARBA00022448"/>
    </source>
</evidence>
<feature type="transmembrane region" description="Helical" evidence="11">
    <location>
        <begin position="892"/>
        <end position="912"/>
    </location>
</feature>
<dbReference type="EMBL" id="JBBYXI010000003">
    <property type="protein sequence ID" value="MEN3931443.1"/>
    <property type="molecule type" value="Genomic_DNA"/>
</dbReference>
<protein>
    <submittedName>
        <fullName evidence="17">Monovalent cation/H+ antiporter subunit A</fullName>
    </submittedName>
</protein>
<evidence type="ECO:0000256" key="5">
    <source>
        <dbReference type="ARBA" id="ARBA00022692"/>
    </source>
</evidence>
<dbReference type="RefSeq" id="WP_346337472.1">
    <property type="nucleotide sequence ID" value="NZ_JBBYXI010000003.1"/>
</dbReference>
<gene>
    <name evidence="17" type="ORF">WJT86_10280</name>
</gene>
<feature type="transmembrane region" description="Helical" evidence="11">
    <location>
        <begin position="170"/>
        <end position="192"/>
    </location>
</feature>
<evidence type="ECO:0000256" key="9">
    <source>
        <dbReference type="ARBA" id="ARBA00023136"/>
    </source>
</evidence>
<keyword evidence="2" id="KW-0813">Transport</keyword>
<feature type="transmembrane region" description="Helical" evidence="11">
    <location>
        <begin position="511"/>
        <end position="530"/>
    </location>
</feature>
<dbReference type="Pfam" id="PF04039">
    <property type="entry name" value="MnhB"/>
    <property type="match status" value="1"/>
</dbReference>
<dbReference type="Pfam" id="PF20501">
    <property type="entry name" value="MbhE"/>
    <property type="match status" value="1"/>
</dbReference>
<feature type="domain" description="NADH-Ubiquinone oxidoreductase (complex I) chain 5 N-terminal" evidence="13">
    <location>
        <begin position="72"/>
        <end position="117"/>
    </location>
</feature>
<feature type="transmembrane region" description="Helical" evidence="11">
    <location>
        <begin position="305"/>
        <end position="323"/>
    </location>
</feature>
<evidence type="ECO:0000256" key="1">
    <source>
        <dbReference type="ARBA" id="ARBA00004651"/>
    </source>
</evidence>
<evidence type="ECO:0000259" key="15">
    <source>
        <dbReference type="Pfam" id="PF13244"/>
    </source>
</evidence>
<dbReference type="PANTHER" id="PTHR43373">
    <property type="entry name" value="NA(+)/H(+) ANTIPORTER SUBUNIT"/>
    <property type="match status" value="1"/>
</dbReference>
<evidence type="ECO:0000256" key="7">
    <source>
        <dbReference type="ARBA" id="ARBA00022989"/>
    </source>
</evidence>
<proteinExistence type="predicted"/>
<dbReference type="Proteomes" id="UP001418637">
    <property type="component" value="Unassembled WGS sequence"/>
</dbReference>
<dbReference type="NCBIfam" id="NF009288">
    <property type="entry name" value="PRK12648.1"/>
    <property type="match status" value="1"/>
</dbReference>
<feature type="transmembrane region" description="Helical" evidence="11">
    <location>
        <begin position="212"/>
        <end position="237"/>
    </location>
</feature>
<feature type="transmembrane region" description="Helical" evidence="11">
    <location>
        <begin position="276"/>
        <end position="298"/>
    </location>
</feature>
<dbReference type="PRINTS" id="PR01434">
    <property type="entry name" value="NADHDHGNASE5"/>
</dbReference>
<keyword evidence="18" id="KW-1185">Reference proteome</keyword>
<feature type="transmembrane region" description="Helical" evidence="11">
    <location>
        <begin position="932"/>
        <end position="954"/>
    </location>
</feature>
<comment type="subcellular location">
    <subcellularLocation>
        <location evidence="1">Cell membrane</location>
        <topology evidence="1">Multi-pass membrane protein</topology>
    </subcellularLocation>
    <subcellularLocation>
        <location evidence="10">Membrane</location>
        <topology evidence="10">Multi-pass membrane protein</topology>
    </subcellularLocation>
</comment>
<evidence type="ECO:0000259" key="14">
    <source>
        <dbReference type="Pfam" id="PF04039"/>
    </source>
</evidence>
<feature type="transmembrane region" description="Helical" evidence="11">
    <location>
        <begin position="249"/>
        <end position="270"/>
    </location>
</feature>
<feature type="transmembrane region" description="Helical" evidence="11">
    <location>
        <begin position="707"/>
        <end position="728"/>
    </location>
</feature>
<keyword evidence="5 10" id="KW-0812">Transmembrane</keyword>
<keyword evidence="7 11" id="KW-1133">Transmembrane helix</keyword>
<feature type="domain" description="MrpA C-terminal/MbhE" evidence="16">
    <location>
        <begin position="706"/>
        <end position="801"/>
    </location>
</feature>
<dbReference type="InterPro" id="IPR001516">
    <property type="entry name" value="Proton_antipo_N"/>
</dbReference>
<evidence type="ECO:0000256" key="3">
    <source>
        <dbReference type="ARBA" id="ARBA00022449"/>
    </source>
</evidence>
<feature type="domain" description="MrpA C-terminal/MbhD" evidence="15">
    <location>
        <begin position="626"/>
        <end position="688"/>
    </location>
</feature>
<feature type="transmembrane region" description="Helical" evidence="11">
    <location>
        <begin position="34"/>
        <end position="55"/>
    </location>
</feature>
<keyword evidence="9 11" id="KW-0472">Membrane</keyword>
<evidence type="ECO:0000256" key="4">
    <source>
        <dbReference type="ARBA" id="ARBA00022475"/>
    </source>
</evidence>
<evidence type="ECO:0000256" key="6">
    <source>
        <dbReference type="ARBA" id="ARBA00022781"/>
    </source>
</evidence>
<feature type="transmembrane region" description="Helical" evidence="11">
    <location>
        <begin position="583"/>
        <end position="603"/>
    </location>
</feature>
<sequence>MAFSLSGIFLLVILCLPFVGSVVAAFLPTYDRDRGALVAGIIALVAILLTLGFFPEISARNVITYTLIWIPELGLNFTLRMDGFAWMFAMMVTGIGFLVVIYARYYMSPEDPVSRFFSFFLGFMGAMLGVVLSGNIIQLALFWELTSLFSFLLISYWYHNANAREGARMALTVTGIGGLCLFAGLILIGHIVGSYDLETVLSSGDMIRSHALYLPALCLILLGALTKSAQFPFHFWLPQAMAAPTPVSAYLHSATMVKAGVFLMARFWPVLAGTDAWFFIVGTAGLATLLIGAYIAIFQNDLKGLLAYSTISHLGLITLLLSFGSPLALVAAVFHILNHATFKASLFMAAGIIDHEAGTRDIRKLNGIIHYMPITATLAMIASAAMAGVPLLNGFLSKEMFFAETILTHRASALDQLTPYFAVLASACSVAYSLRFIHGTFFGKPATDLPKVPHEPPHWMRFPVEILALTCFVVGIIPALTIKPFLTAAIYSILGVNTPAYSLAVWHGLNFPLIMSIVAFLMGCLLYICLRGYLDRQKDSDVAPIIGRIKGRRIFDEMMVALSWRWARSVDSFFSTKSLQPQLRLLVCVAVVAAFLPIWGQGLDFVRPSALVNPVPIVLWLIGGCCAIGAAYYAKIHRMAALILLGGAGIITCITFAWFSAPDLAFTQLLVEIVTTVLILLGLRWLPKKAQQTRSEGRGLVARVKNTRDIIIAGVAGFGLASIAYVVMLRVPPESISQFFLEKSYTEAGGKNVVNVLLVDFRGFDTLGEITVLGIVALTVYALLRRFRPAPESLDVPEQQRIQNAFDDAQPGRQKGDTVIDYLRIPSIVMQLMFPAIIVLAVFLFMRGHDQPGGGFAAGLTMAIAFILQYMAGGTRWVETRLRILPMRWMGIGLLLATCTGAAAWLFGRPFLTTYFSYVDLPFLDKVPAASALLFDLGVYSLVVGATVLILIALAHQSLRASRSGKDT</sequence>
<evidence type="ECO:0000256" key="8">
    <source>
        <dbReference type="ARBA" id="ARBA00023065"/>
    </source>
</evidence>
<evidence type="ECO:0000259" key="16">
    <source>
        <dbReference type="Pfam" id="PF20501"/>
    </source>
</evidence>
<feature type="transmembrane region" description="Helical" evidence="11">
    <location>
        <begin position="852"/>
        <end position="871"/>
    </location>
</feature>
<feature type="transmembrane region" description="Helical" evidence="11">
    <location>
        <begin position="766"/>
        <end position="784"/>
    </location>
</feature>
<dbReference type="Pfam" id="PF13244">
    <property type="entry name" value="MbhD"/>
    <property type="match status" value="1"/>
</dbReference>
<dbReference type="InterPro" id="IPR001750">
    <property type="entry name" value="ND/Mrp_TM"/>
</dbReference>
<keyword evidence="3" id="KW-0050">Antiport</keyword>
<organism evidence="17 18">
    <name type="scientific">Hohaiivirga grylli</name>
    <dbReference type="NCBI Taxonomy" id="3133970"/>
    <lineage>
        <taxon>Bacteria</taxon>
        <taxon>Pseudomonadati</taxon>
        <taxon>Pseudomonadota</taxon>
        <taxon>Alphaproteobacteria</taxon>
        <taxon>Hyphomicrobiales</taxon>
        <taxon>Methylobacteriaceae</taxon>
        <taxon>Hohaiivirga</taxon>
    </lineage>
</organism>
<dbReference type="Pfam" id="PF00662">
    <property type="entry name" value="Proton_antipo_N"/>
    <property type="match status" value="1"/>
</dbReference>
<evidence type="ECO:0000313" key="18">
    <source>
        <dbReference type="Proteomes" id="UP001418637"/>
    </source>
</evidence>
<dbReference type="PANTHER" id="PTHR43373:SF1">
    <property type="entry name" value="NA(+)_H(+) ANTIPORTER SUBUNIT A"/>
    <property type="match status" value="1"/>
</dbReference>
<feature type="domain" description="NADH:quinone oxidoreductase/Mrp antiporter transmembrane" evidence="12">
    <location>
        <begin position="133"/>
        <end position="405"/>
    </location>
</feature>
<dbReference type="InterPro" id="IPR050616">
    <property type="entry name" value="CPA3_Na-H_Antiporter_A"/>
</dbReference>
<dbReference type="NCBIfam" id="TIGR00940">
    <property type="entry name" value="2a6301s01"/>
    <property type="match status" value="1"/>
</dbReference>
<feature type="transmembrane region" description="Helical" evidence="11">
    <location>
        <begin position="116"/>
        <end position="134"/>
    </location>
</feature>
<evidence type="ECO:0000256" key="11">
    <source>
        <dbReference type="SAM" id="Phobius"/>
    </source>
</evidence>
<dbReference type="InterPro" id="IPR005663">
    <property type="entry name" value="MrpA/MnhA1/PhaAB"/>
</dbReference>
<name>A0ABV0BKH2_9HYPH</name>
<evidence type="ECO:0000259" key="12">
    <source>
        <dbReference type="Pfam" id="PF00361"/>
    </source>
</evidence>
<dbReference type="InterPro" id="IPR025383">
    <property type="entry name" value="MrpA_C/MbhD"/>
</dbReference>
<feature type="transmembrane region" description="Helical" evidence="11">
    <location>
        <begin position="140"/>
        <end position="158"/>
    </location>
</feature>
<feature type="transmembrane region" description="Helical" evidence="11">
    <location>
        <begin position="85"/>
        <end position="104"/>
    </location>
</feature>
<feature type="transmembrane region" description="Helical" evidence="11">
    <location>
        <begin position="822"/>
        <end position="846"/>
    </location>
</feature>
<feature type="transmembrane region" description="Helical" evidence="11">
    <location>
        <begin position="417"/>
        <end position="434"/>
    </location>
</feature>
<feature type="domain" description="Na+/H+ antiporter MnhB subunit-related protein" evidence="14">
    <location>
        <begin position="825"/>
        <end position="948"/>
    </location>
</feature>
<reference evidence="17 18" key="1">
    <citation type="submission" date="2024-04" db="EMBL/GenBank/DDBJ databases">
        <title>A novel species isolated from cricket.</title>
        <authorList>
            <person name="Wang H.-C."/>
        </authorList>
    </citation>
    <scope>NUCLEOTIDE SEQUENCE [LARGE SCALE GENOMIC DNA]</scope>
    <source>
        <strain evidence="17 18">WL0021</strain>
    </source>
</reference>
<accession>A0ABV0BKH2</accession>